<gene>
    <name evidence="2" type="ORF">FHS39_004259</name>
</gene>
<dbReference type="Proteomes" id="UP000556084">
    <property type="component" value="Unassembled WGS sequence"/>
</dbReference>
<evidence type="ECO:0000256" key="1">
    <source>
        <dbReference type="SAM" id="Phobius"/>
    </source>
</evidence>
<evidence type="ECO:0000313" key="2">
    <source>
        <dbReference type="EMBL" id="MBB4895192.1"/>
    </source>
</evidence>
<evidence type="ECO:0000313" key="3">
    <source>
        <dbReference type="Proteomes" id="UP000556084"/>
    </source>
</evidence>
<comment type="caution">
    <text evidence="2">The sequence shown here is derived from an EMBL/GenBank/DDBJ whole genome shotgun (WGS) entry which is preliminary data.</text>
</comment>
<reference evidence="2 3" key="1">
    <citation type="submission" date="2020-08" db="EMBL/GenBank/DDBJ databases">
        <title>Genomic Encyclopedia of Type Strains, Phase III (KMG-III): the genomes of soil and plant-associated and newly described type strains.</title>
        <authorList>
            <person name="Whitman W."/>
        </authorList>
    </citation>
    <scope>NUCLEOTIDE SEQUENCE [LARGE SCALE GENOMIC DNA]</scope>
    <source>
        <strain evidence="2 3">CECT 3266</strain>
    </source>
</reference>
<keyword evidence="1" id="KW-0472">Membrane</keyword>
<feature type="transmembrane region" description="Helical" evidence="1">
    <location>
        <begin position="77"/>
        <end position="98"/>
    </location>
</feature>
<dbReference type="AlphaFoldDB" id="A0A7W7LSF6"/>
<dbReference type="Pfam" id="PF08592">
    <property type="entry name" value="Anthrone_oxy"/>
    <property type="match status" value="1"/>
</dbReference>
<keyword evidence="1" id="KW-0812">Transmembrane</keyword>
<feature type="transmembrane region" description="Helical" evidence="1">
    <location>
        <begin position="133"/>
        <end position="153"/>
    </location>
</feature>
<protein>
    <submittedName>
        <fullName evidence="2">Putative membrane protein</fullName>
    </submittedName>
</protein>
<organism evidence="2 3">
    <name type="scientific">Streptomyces olivoverticillatus</name>
    <dbReference type="NCBI Taxonomy" id="66427"/>
    <lineage>
        <taxon>Bacteria</taxon>
        <taxon>Bacillati</taxon>
        <taxon>Actinomycetota</taxon>
        <taxon>Actinomycetes</taxon>
        <taxon>Kitasatosporales</taxon>
        <taxon>Streptomycetaceae</taxon>
        <taxon>Streptomyces</taxon>
    </lineage>
</organism>
<feature type="transmembrane region" description="Helical" evidence="1">
    <location>
        <begin position="6"/>
        <end position="32"/>
    </location>
</feature>
<sequence>MTQILLPFALIGSGMAAGGLMIASLGGAPLLLSLPADRYVPVHQFLVTRFDPFMPLCMITALLTDAATAVLPGTATAVRVPVAAAAVLLLGAIVVSLVKNVPINKWVGSLEPDTLPPDFERIDPRVKWRNWNLVRTALAVAALLANAAAAALAL</sequence>
<keyword evidence="3" id="KW-1185">Reference proteome</keyword>
<accession>A0A7W7LSF6</accession>
<dbReference type="EMBL" id="JACHJH010000006">
    <property type="protein sequence ID" value="MBB4895192.1"/>
    <property type="molecule type" value="Genomic_DNA"/>
</dbReference>
<dbReference type="InterPro" id="IPR013901">
    <property type="entry name" value="Anthrone_oxy"/>
</dbReference>
<dbReference type="RefSeq" id="WP_184350988.1">
    <property type="nucleotide sequence ID" value="NZ_JACHJH010000006.1"/>
</dbReference>
<keyword evidence="1" id="KW-1133">Transmembrane helix</keyword>
<proteinExistence type="predicted"/>
<name>A0A7W7LSF6_9ACTN</name>